<dbReference type="SUPFAM" id="SSF52172">
    <property type="entry name" value="CheY-like"/>
    <property type="match status" value="1"/>
</dbReference>
<organism evidence="4 5">
    <name type="scientific">Methylorubrum zatmanii</name>
    <dbReference type="NCBI Taxonomy" id="29429"/>
    <lineage>
        <taxon>Bacteria</taxon>
        <taxon>Pseudomonadati</taxon>
        <taxon>Pseudomonadota</taxon>
        <taxon>Alphaproteobacteria</taxon>
        <taxon>Hyphomicrobiales</taxon>
        <taxon>Methylobacteriaceae</taxon>
        <taxon>Methylorubrum</taxon>
    </lineage>
</organism>
<dbReference type="RefSeq" id="WP_192284348.1">
    <property type="nucleotide sequence ID" value="NZ_JBHSTT010000043.1"/>
</dbReference>
<evidence type="ECO:0000313" key="5">
    <source>
        <dbReference type="Proteomes" id="UP001596237"/>
    </source>
</evidence>
<proteinExistence type="predicted"/>
<dbReference type="InterPro" id="IPR011006">
    <property type="entry name" value="CheY-like_superfamily"/>
</dbReference>
<dbReference type="Gene3D" id="3.40.50.2300">
    <property type="match status" value="1"/>
</dbReference>
<dbReference type="PROSITE" id="PS50110">
    <property type="entry name" value="RESPONSE_REGULATORY"/>
    <property type="match status" value="1"/>
</dbReference>
<reference evidence="5" key="1">
    <citation type="journal article" date="2019" name="Int. J. Syst. Evol. Microbiol.">
        <title>The Global Catalogue of Microorganisms (GCM) 10K type strain sequencing project: providing services to taxonomists for standard genome sequencing and annotation.</title>
        <authorList>
            <consortium name="The Broad Institute Genomics Platform"/>
            <consortium name="The Broad Institute Genome Sequencing Center for Infectious Disease"/>
            <person name="Wu L."/>
            <person name="Ma J."/>
        </authorList>
    </citation>
    <scope>NUCLEOTIDE SEQUENCE [LARGE SCALE GENOMIC DNA]</scope>
    <source>
        <strain evidence="5">CCUG 36916</strain>
    </source>
</reference>
<evidence type="ECO:0000256" key="2">
    <source>
        <dbReference type="SAM" id="MobiDB-lite"/>
    </source>
</evidence>
<keyword evidence="1" id="KW-0597">Phosphoprotein</keyword>
<accession>A0ABW1WPB0</accession>
<evidence type="ECO:0000313" key="4">
    <source>
        <dbReference type="EMBL" id="MFC6390376.1"/>
    </source>
</evidence>
<name>A0ABW1WPB0_9HYPH</name>
<evidence type="ECO:0000259" key="3">
    <source>
        <dbReference type="PROSITE" id="PS50110"/>
    </source>
</evidence>
<comment type="caution">
    <text evidence="4">The sequence shown here is derived from an EMBL/GenBank/DDBJ whole genome shotgun (WGS) entry which is preliminary data.</text>
</comment>
<protein>
    <submittedName>
        <fullName evidence="4">Response regulator</fullName>
    </submittedName>
</protein>
<sequence length="143" mass="14876">MDQPAPPPDPRHDAGSGGTSGSRPLALVVEGEATLRIEMADLLAETGFEVLEAWNAPTAIRQIERQIGRSAVIGLVIADADLPGPEGRFALARALVRRWPDLPVIALSAGPVPAPGELPPGTGFAPKPLSPALARTAWERLAG</sequence>
<keyword evidence="5" id="KW-1185">Reference proteome</keyword>
<dbReference type="CDD" id="cd00156">
    <property type="entry name" value="REC"/>
    <property type="match status" value="1"/>
</dbReference>
<feature type="domain" description="Response regulatory" evidence="3">
    <location>
        <begin position="25"/>
        <end position="142"/>
    </location>
</feature>
<gene>
    <name evidence="4" type="ORF">ACFQDP_13695</name>
</gene>
<dbReference type="Proteomes" id="UP001596237">
    <property type="component" value="Unassembled WGS sequence"/>
</dbReference>
<feature type="region of interest" description="Disordered" evidence="2">
    <location>
        <begin position="1"/>
        <end position="24"/>
    </location>
</feature>
<evidence type="ECO:0000256" key="1">
    <source>
        <dbReference type="PROSITE-ProRule" id="PRU00169"/>
    </source>
</evidence>
<dbReference type="EMBL" id="JBHSTT010000043">
    <property type="protein sequence ID" value="MFC6390376.1"/>
    <property type="molecule type" value="Genomic_DNA"/>
</dbReference>
<dbReference type="Pfam" id="PF00072">
    <property type="entry name" value="Response_reg"/>
    <property type="match status" value="1"/>
</dbReference>
<dbReference type="InterPro" id="IPR001789">
    <property type="entry name" value="Sig_transdc_resp-reg_receiver"/>
</dbReference>
<feature type="modified residue" description="4-aspartylphosphate" evidence="1">
    <location>
        <position position="79"/>
    </location>
</feature>